<protein>
    <submittedName>
        <fullName evidence="3">Uncharacterized protein</fullName>
    </submittedName>
</protein>
<feature type="coiled-coil region" evidence="1">
    <location>
        <begin position="10"/>
        <end position="37"/>
    </location>
</feature>
<keyword evidence="2" id="KW-0812">Transmembrane</keyword>
<dbReference type="Proteomes" id="UP000231179">
    <property type="component" value="Chromosome"/>
</dbReference>
<evidence type="ECO:0000256" key="1">
    <source>
        <dbReference type="SAM" id="Coils"/>
    </source>
</evidence>
<dbReference type="EMBL" id="CP024870">
    <property type="protein sequence ID" value="ATX70983.1"/>
    <property type="molecule type" value="Genomic_DNA"/>
</dbReference>
<keyword evidence="2" id="KW-0472">Membrane</keyword>
<proteinExistence type="predicted"/>
<evidence type="ECO:0000313" key="4">
    <source>
        <dbReference type="Proteomes" id="UP000231179"/>
    </source>
</evidence>
<evidence type="ECO:0000313" key="3">
    <source>
        <dbReference type="EMBL" id="ATX70983.1"/>
    </source>
</evidence>
<organism evidence="3 4">
    <name type="scientific">Spiroplasma clarkii</name>
    <dbReference type="NCBI Taxonomy" id="2139"/>
    <lineage>
        <taxon>Bacteria</taxon>
        <taxon>Bacillati</taxon>
        <taxon>Mycoplasmatota</taxon>
        <taxon>Mollicutes</taxon>
        <taxon>Entomoplasmatales</taxon>
        <taxon>Spiroplasmataceae</taxon>
        <taxon>Spiroplasma</taxon>
    </lineage>
</organism>
<evidence type="ECO:0000256" key="2">
    <source>
        <dbReference type="SAM" id="Phobius"/>
    </source>
</evidence>
<keyword evidence="2" id="KW-1133">Transmembrane helix</keyword>
<dbReference type="RefSeq" id="WP_100254532.1">
    <property type="nucleotide sequence ID" value="NZ_CP024870.1"/>
</dbReference>
<reference evidence="3 4" key="1">
    <citation type="submission" date="2017-11" db="EMBL/GenBank/DDBJ databases">
        <title>Complete genome sequence of Spiroplasma clarkii CN-5 (DSM 19994).</title>
        <authorList>
            <person name="Tsai Y.-M."/>
            <person name="Chang A."/>
            <person name="Lo W.-S."/>
            <person name="Kuo C.-H."/>
        </authorList>
    </citation>
    <scope>NUCLEOTIDE SEQUENCE [LARGE SCALE GENOMIC DNA]</scope>
    <source>
        <strain evidence="3 4">CN-5</strain>
    </source>
</reference>
<feature type="transmembrane region" description="Helical" evidence="2">
    <location>
        <begin position="42"/>
        <end position="60"/>
    </location>
</feature>
<accession>A0A2K8KH17</accession>
<gene>
    <name evidence="3" type="ORF">SCLAR_v1c06660</name>
</gene>
<sequence>MFKKYLKMDATQLNSEKANLTARLKTFREDIKKIERKIKKPCWWVLVIPLFGLFIFNGMVNKRKISTGLGDELIELKSNELYLELEIKFIEQKIEELKK</sequence>
<dbReference type="AlphaFoldDB" id="A0A2K8KH17"/>
<name>A0A2K8KH17_9MOLU</name>
<keyword evidence="1" id="KW-0175">Coiled coil</keyword>
<keyword evidence="4" id="KW-1185">Reference proteome</keyword>